<evidence type="ECO:0000313" key="3">
    <source>
        <dbReference type="Proteomes" id="UP000257109"/>
    </source>
</evidence>
<organism evidence="2 3">
    <name type="scientific">Mucuna pruriens</name>
    <name type="common">Velvet bean</name>
    <name type="synonym">Dolichos pruriens</name>
    <dbReference type="NCBI Taxonomy" id="157652"/>
    <lineage>
        <taxon>Eukaryota</taxon>
        <taxon>Viridiplantae</taxon>
        <taxon>Streptophyta</taxon>
        <taxon>Embryophyta</taxon>
        <taxon>Tracheophyta</taxon>
        <taxon>Spermatophyta</taxon>
        <taxon>Magnoliopsida</taxon>
        <taxon>eudicotyledons</taxon>
        <taxon>Gunneridae</taxon>
        <taxon>Pentapetalae</taxon>
        <taxon>rosids</taxon>
        <taxon>fabids</taxon>
        <taxon>Fabales</taxon>
        <taxon>Fabaceae</taxon>
        <taxon>Papilionoideae</taxon>
        <taxon>50 kb inversion clade</taxon>
        <taxon>NPAAA clade</taxon>
        <taxon>indigoferoid/millettioid clade</taxon>
        <taxon>Phaseoleae</taxon>
        <taxon>Mucuna</taxon>
    </lineage>
</organism>
<protein>
    <submittedName>
        <fullName evidence="2">Uncharacterized protein</fullName>
    </submittedName>
</protein>
<name>A0A371IE33_MUCPR</name>
<feature type="non-terminal residue" evidence="2">
    <location>
        <position position="1"/>
    </location>
</feature>
<dbReference type="AlphaFoldDB" id="A0A371IE33"/>
<sequence>MISHILDTLQATMTKRKLSVHQAIKVQMQIRRRSASRKTYVDTSGCWEIESESSIGVLGSSSEAESLNDGSYYEGDLLD</sequence>
<gene>
    <name evidence="2" type="ORF">CR513_01874</name>
</gene>
<accession>A0A371IE33</accession>
<keyword evidence="3" id="KW-1185">Reference proteome</keyword>
<comment type="caution">
    <text evidence="2">The sequence shown here is derived from an EMBL/GenBank/DDBJ whole genome shotgun (WGS) entry which is preliminary data.</text>
</comment>
<reference evidence="2" key="1">
    <citation type="submission" date="2018-05" db="EMBL/GenBank/DDBJ databases">
        <title>Draft genome of Mucuna pruriens seed.</title>
        <authorList>
            <person name="Nnadi N.E."/>
            <person name="Vos R."/>
            <person name="Hasami M.H."/>
            <person name="Devisetty U.K."/>
            <person name="Aguiy J.C."/>
        </authorList>
    </citation>
    <scope>NUCLEOTIDE SEQUENCE [LARGE SCALE GENOMIC DNA]</scope>
    <source>
        <strain evidence="2">JCA_2017</strain>
    </source>
</reference>
<evidence type="ECO:0000256" key="1">
    <source>
        <dbReference type="SAM" id="MobiDB-lite"/>
    </source>
</evidence>
<dbReference type="EMBL" id="QJKJ01000310">
    <property type="protein sequence ID" value="RDY13243.1"/>
    <property type="molecule type" value="Genomic_DNA"/>
</dbReference>
<proteinExistence type="predicted"/>
<evidence type="ECO:0000313" key="2">
    <source>
        <dbReference type="EMBL" id="RDY13243.1"/>
    </source>
</evidence>
<feature type="region of interest" description="Disordered" evidence="1">
    <location>
        <begin position="59"/>
        <end position="79"/>
    </location>
</feature>
<dbReference type="Proteomes" id="UP000257109">
    <property type="component" value="Unassembled WGS sequence"/>
</dbReference>